<dbReference type="Pfam" id="PF12833">
    <property type="entry name" value="HTH_18"/>
    <property type="match status" value="1"/>
</dbReference>
<keyword evidence="2" id="KW-0238">DNA-binding</keyword>
<keyword evidence="6" id="KW-1185">Reference proteome</keyword>
<dbReference type="SMART" id="SM00342">
    <property type="entry name" value="HTH_ARAC"/>
    <property type="match status" value="1"/>
</dbReference>
<dbReference type="Proteomes" id="UP000192796">
    <property type="component" value="Unassembled WGS sequence"/>
</dbReference>
<evidence type="ECO:0000256" key="1">
    <source>
        <dbReference type="ARBA" id="ARBA00023015"/>
    </source>
</evidence>
<feature type="domain" description="HTH araC/xylS-type" evidence="4">
    <location>
        <begin position="235"/>
        <end position="334"/>
    </location>
</feature>
<evidence type="ECO:0000256" key="2">
    <source>
        <dbReference type="ARBA" id="ARBA00023125"/>
    </source>
</evidence>
<dbReference type="AlphaFoldDB" id="A0A1V9G690"/>
<comment type="caution">
    <text evidence="5">The sequence shown here is derived from an EMBL/GenBank/DDBJ whole genome shotgun (WGS) entry which is preliminary data.</text>
</comment>
<evidence type="ECO:0000256" key="3">
    <source>
        <dbReference type="ARBA" id="ARBA00023163"/>
    </source>
</evidence>
<dbReference type="Gene3D" id="1.10.10.60">
    <property type="entry name" value="Homeodomain-like"/>
    <property type="match status" value="1"/>
</dbReference>
<dbReference type="SUPFAM" id="SSF46689">
    <property type="entry name" value="Homeodomain-like"/>
    <property type="match status" value="1"/>
</dbReference>
<dbReference type="PROSITE" id="PS00041">
    <property type="entry name" value="HTH_ARAC_FAMILY_1"/>
    <property type="match status" value="1"/>
</dbReference>
<dbReference type="EMBL" id="LVYD01000013">
    <property type="protein sequence ID" value="OQP65986.1"/>
    <property type="molecule type" value="Genomic_DNA"/>
</dbReference>
<evidence type="ECO:0000313" key="5">
    <source>
        <dbReference type="EMBL" id="OQP65986.1"/>
    </source>
</evidence>
<dbReference type="PANTHER" id="PTHR47893">
    <property type="entry name" value="REGULATORY PROTEIN PCHR"/>
    <property type="match status" value="1"/>
</dbReference>
<dbReference type="OrthoDB" id="1156172at2"/>
<dbReference type="InterPro" id="IPR018062">
    <property type="entry name" value="HTH_AraC-typ_CS"/>
</dbReference>
<keyword evidence="3" id="KW-0804">Transcription</keyword>
<dbReference type="GO" id="GO:0043565">
    <property type="term" value="F:sequence-specific DNA binding"/>
    <property type="evidence" value="ECO:0007669"/>
    <property type="project" value="InterPro"/>
</dbReference>
<dbReference type="GO" id="GO:0003700">
    <property type="term" value="F:DNA-binding transcription factor activity"/>
    <property type="evidence" value="ECO:0007669"/>
    <property type="project" value="InterPro"/>
</dbReference>
<evidence type="ECO:0000313" key="6">
    <source>
        <dbReference type="Proteomes" id="UP000192796"/>
    </source>
</evidence>
<keyword evidence="1" id="KW-0805">Transcription regulation</keyword>
<dbReference type="InterPro" id="IPR009057">
    <property type="entry name" value="Homeodomain-like_sf"/>
</dbReference>
<reference evidence="5 6" key="1">
    <citation type="submission" date="2016-03" db="EMBL/GenBank/DDBJ databases">
        <title>Niastella vici sp. nov., isolated from farmland soil.</title>
        <authorList>
            <person name="Chen L."/>
            <person name="Wang D."/>
            <person name="Yang S."/>
            <person name="Wang G."/>
        </authorList>
    </citation>
    <scope>NUCLEOTIDE SEQUENCE [LARGE SCALE GENOMIC DNA]</scope>
    <source>
        <strain evidence="5 6">DJ57</strain>
    </source>
</reference>
<gene>
    <name evidence="5" type="ORF">A3860_15470</name>
</gene>
<dbReference type="STRING" id="1703345.A3860_15470"/>
<sequence length="341" mass="38584">MKSYSIRVSKIEGDDAFKELAHEVEGELSAGNTLIRFSGEMGRGQIRKWHLDAGLYMRVWDLYLSKPVEFIKEALPVYIANNGYSLLCIQTPESVELKTVNQHQQFNKARERRFALVPDSVNAGLQLAAQQPVQLIEFSISAYWLKQQPGYIPVAQYFNDGVMDDNGVPLLIESMTVKTSQVAGRMIDCVYVPEAGASNMLSAAGILIKDFLSAASREETDKTNSHIDLYYEKVKEAEAILLSNLQKSPPRMSIIAKTVALSESTLKRYFKLIYGKSVYEYYLNRKMELARTLLLQKTYSVNEMAEVMGYEKVSHFIEIFKKHHGCSPGSIKKSQMANTEY</sequence>
<name>A0A1V9G690_9BACT</name>
<proteinExistence type="predicted"/>
<protein>
    <recommendedName>
        <fullName evidence="4">HTH araC/xylS-type domain-containing protein</fullName>
    </recommendedName>
</protein>
<evidence type="ECO:0000259" key="4">
    <source>
        <dbReference type="PROSITE" id="PS01124"/>
    </source>
</evidence>
<accession>A0A1V9G690</accession>
<dbReference type="PROSITE" id="PS01124">
    <property type="entry name" value="HTH_ARAC_FAMILY_2"/>
    <property type="match status" value="1"/>
</dbReference>
<organism evidence="5 6">
    <name type="scientific">Niastella vici</name>
    <dbReference type="NCBI Taxonomy" id="1703345"/>
    <lineage>
        <taxon>Bacteria</taxon>
        <taxon>Pseudomonadati</taxon>
        <taxon>Bacteroidota</taxon>
        <taxon>Chitinophagia</taxon>
        <taxon>Chitinophagales</taxon>
        <taxon>Chitinophagaceae</taxon>
        <taxon>Niastella</taxon>
    </lineage>
</organism>
<dbReference type="RefSeq" id="WP_081145830.1">
    <property type="nucleotide sequence ID" value="NZ_LVYD01000013.1"/>
</dbReference>
<dbReference type="InterPro" id="IPR018060">
    <property type="entry name" value="HTH_AraC"/>
</dbReference>
<dbReference type="InterPro" id="IPR053142">
    <property type="entry name" value="PchR_regulatory_protein"/>
</dbReference>
<dbReference type="PANTHER" id="PTHR47893:SF1">
    <property type="entry name" value="REGULATORY PROTEIN PCHR"/>
    <property type="match status" value="1"/>
</dbReference>